<dbReference type="AlphaFoldDB" id="A0AAE1HEY0"/>
<accession>A0AAE1HEY0</accession>
<reference evidence="4" key="2">
    <citation type="journal article" date="2023" name="BMC Genomics">
        <title>Pest status, molecular evolution, and epigenetic factors derived from the genome assembly of Frankliniella fusca, a thysanopteran phytovirus vector.</title>
        <authorList>
            <person name="Catto M.A."/>
            <person name="Labadie P.E."/>
            <person name="Jacobson A.L."/>
            <person name="Kennedy G.G."/>
            <person name="Srinivasan R."/>
            <person name="Hunt B.G."/>
        </authorList>
    </citation>
    <scope>NUCLEOTIDE SEQUENCE</scope>
    <source>
        <strain evidence="4">PL_HMW_Pooled</strain>
    </source>
</reference>
<evidence type="ECO:0000256" key="1">
    <source>
        <dbReference type="SAM" id="MobiDB-lite"/>
    </source>
</evidence>
<feature type="compositionally biased region" description="Acidic residues" evidence="1">
    <location>
        <begin position="313"/>
        <end position="328"/>
    </location>
</feature>
<feature type="domain" description="Transposable element P transposase-like GTP-binding insertion" evidence="3">
    <location>
        <begin position="158"/>
        <end position="250"/>
    </location>
</feature>
<organism evidence="4 5">
    <name type="scientific">Frankliniella fusca</name>
    <dbReference type="NCBI Taxonomy" id="407009"/>
    <lineage>
        <taxon>Eukaryota</taxon>
        <taxon>Metazoa</taxon>
        <taxon>Ecdysozoa</taxon>
        <taxon>Arthropoda</taxon>
        <taxon>Hexapoda</taxon>
        <taxon>Insecta</taxon>
        <taxon>Pterygota</taxon>
        <taxon>Neoptera</taxon>
        <taxon>Paraneoptera</taxon>
        <taxon>Thysanoptera</taxon>
        <taxon>Terebrantia</taxon>
        <taxon>Thripoidea</taxon>
        <taxon>Thripidae</taxon>
        <taxon>Frankliniella</taxon>
    </lineage>
</organism>
<dbReference type="InterPro" id="IPR048366">
    <property type="entry name" value="TNP-like_GBD"/>
</dbReference>
<proteinExistence type="predicted"/>
<gene>
    <name evidence="4" type="ORF">KUF71_009386</name>
</gene>
<dbReference type="EMBL" id="JAHWGI010000988">
    <property type="protein sequence ID" value="KAK3920099.1"/>
    <property type="molecule type" value="Genomic_DNA"/>
</dbReference>
<feature type="region of interest" description="Disordered" evidence="1">
    <location>
        <begin position="308"/>
        <end position="329"/>
    </location>
</feature>
<evidence type="ECO:0000259" key="3">
    <source>
        <dbReference type="Pfam" id="PF21788"/>
    </source>
</evidence>
<evidence type="ECO:0000313" key="5">
    <source>
        <dbReference type="Proteomes" id="UP001219518"/>
    </source>
</evidence>
<dbReference type="Pfam" id="PF21788">
    <property type="entry name" value="TNP-like_GBD"/>
    <property type="match status" value="1"/>
</dbReference>
<comment type="caution">
    <text evidence="4">The sequence shown here is derived from an EMBL/GenBank/DDBJ whole genome shotgun (WGS) entry which is preliminary data.</text>
</comment>
<dbReference type="InterPro" id="IPR048365">
    <property type="entry name" value="TNP-like_RNaseH_N"/>
</dbReference>
<evidence type="ECO:0000259" key="2">
    <source>
        <dbReference type="Pfam" id="PF21787"/>
    </source>
</evidence>
<protein>
    <submittedName>
        <fullName evidence="4">Transposable element P transposase</fullName>
    </submittedName>
</protein>
<keyword evidence="5" id="KW-1185">Reference proteome</keyword>
<name>A0AAE1HEY0_9NEOP</name>
<sequence length="426" mass="48215">MALVGSSSRALENYLSDPAKTNVESNTPSIASKVLTYLIKGIASDVKEAVAHYAVDKFTKENLYRWTWEVITKLERAGIAIIAFTSDGGSSNRSFMKMNKPASEGEFIYDTINKTVPDRKLYFIADVPHLLKTIRNCCFYSSCEKRYHNQQTGKMMLKRRLEKNGEKILWSTIINVYNEEVNKTLRLCPKLNVQNVFLNSYSKMKVKYAAQVMSRSVAQLIEDMKLPNTKETVEFIRRTNDFFDMLNGAHTQQGVRSRNDNLLPYRSVTDERFAKLEDFLSYLKDWQNDAECKAANVTVDVSWQGRPGNEESICGDDLDEPDLEEDSDPASIRQLSKPTLEGIYVTVKGFTGAAQFLLESGVNSLMQECSARTPWNSFSANKGLNVEAVPIQILISFETMHGQSANRDSSAAKRAVRETLRWKIPP</sequence>
<feature type="domain" description="Transposable element P transposase-like RNase H" evidence="2">
    <location>
        <begin position="18"/>
        <end position="97"/>
    </location>
</feature>
<dbReference type="Proteomes" id="UP001219518">
    <property type="component" value="Unassembled WGS sequence"/>
</dbReference>
<dbReference type="Pfam" id="PF21787">
    <property type="entry name" value="TNP-like_RNaseH_N"/>
    <property type="match status" value="1"/>
</dbReference>
<reference evidence="4" key="1">
    <citation type="submission" date="2021-07" db="EMBL/GenBank/DDBJ databases">
        <authorList>
            <person name="Catto M.A."/>
            <person name="Jacobson A."/>
            <person name="Kennedy G."/>
            <person name="Labadie P."/>
            <person name="Hunt B.G."/>
            <person name="Srinivasan R."/>
        </authorList>
    </citation>
    <scope>NUCLEOTIDE SEQUENCE</scope>
    <source>
        <strain evidence="4">PL_HMW_Pooled</strain>
        <tissue evidence="4">Head</tissue>
    </source>
</reference>
<evidence type="ECO:0000313" key="4">
    <source>
        <dbReference type="EMBL" id="KAK3920099.1"/>
    </source>
</evidence>